<dbReference type="GO" id="GO:0005524">
    <property type="term" value="F:ATP binding"/>
    <property type="evidence" value="ECO:0007669"/>
    <property type="project" value="InterPro"/>
</dbReference>
<name>A0A9P7SJR4_9HYPO</name>
<feature type="compositionally biased region" description="Basic and acidic residues" evidence="1">
    <location>
        <begin position="39"/>
        <end position="49"/>
    </location>
</feature>
<dbReference type="AlphaFoldDB" id="A0A9P7SJR4"/>
<dbReference type="PANTHER" id="PTHR23389">
    <property type="entry name" value="CHROMOSOME TRANSMISSION FIDELITY FACTOR 18"/>
    <property type="match status" value="1"/>
</dbReference>
<feature type="region of interest" description="Disordered" evidence="1">
    <location>
        <begin position="513"/>
        <end position="588"/>
    </location>
</feature>
<dbReference type="InterPro" id="IPR003593">
    <property type="entry name" value="AAA+_ATPase"/>
</dbReference>
<dbReference type="OrthoDB" id="9996895at2759"/>
<protein>
    <recommendedName>
        <fullName evidence="2">AAA+ ATPase domain-containing protein</fullName>
    </recommendedName>
</protein>
<dbReference type="GO" id="GO:0016887">
    <property type="term" value="F:ATP hydrolysis activity"/>
    <property type="evidence" value="ECO:0007669"/>
    <property type="project" value="InterPro"/>
</dbReference>
<feature type="compositionally biased region" description="Polar residues" evidence="1">
    <location>
        <begin position="285"/>
        <end position="305"/>
    </location>
</feature>
<keyword evidence="4" id="KW-1185">Reference proteome</keyword>
<dbReference type="InterPro" id="IPR027417">
    <property type="entry name" value="P-loop_NTPase"/>
</dbReference>
<dbReference type="SMART" id="SM00382">
    <property type="entry name" value="AAA"/>
    <property type="match status" value="1"/>
</dbReference>
<dbReference type="Pfam" id="PF00004">
    <property type="entry name" value="AAA"/>
    <property type="match status" value="1"/>
</dbReference>
<dbReference type="GO" id="GO:0003677">
    <property type="term" value="F:DNA binding"/>
    <property type="evidence" value="ECO:0007669"/>
    <property type="project" value="TreeGrafter"/>
</dbReference>
<dbReference type="SUPFAM" id="SSF52540">
    <property type="entry name" value="P-loop containing nucleoside triphosphate hydrolases"/>
    <property type="match status" value="1"/>
</dbReference>
<feature type="region of interest" description="Disordered" evidence="1">
    <location>
        <begin position="31"/>
        <end position="190"/>
    </location>
</feature>
<feature type="compositionally biased region" description="Acidic residues" evidence="1">
    <location>
        <begin position="545"/>
        <end position="571"/>
    </location>
</feature>
<feature type="compositionally biased region" description="Polar residues" evidence="1">
    <location>
        <begin position="704"/>
        <end position="717"/>
    </location>
</feature>
<dbReference type="EMBL" id="SRPO01000063">
    <property type="protein sequence ID" value="KAG5943755.1"/>
    <property type="molecule type" value="Genomic_DNA"/>
</dbReference>
<dbReference type="PANTHER" id="PTHR23389:SF21">
    <property type="entry name" value="ATPASE FAMILY AAA DOMAIN-CONTAINING PROTEIN 5"/>
    <property type="match status" value="1"/>
</dbReference>
<sequence length="1195" mass="131249">MNHRGVGGSSAQKVHPFFALNHSSNLAAGSRGQSFAFDKSQDPGNEARHSIHTAKRRKTSKPNCPSSKIVDHSEASNSGPARDDSAAGWVPADPGPDQSLSKQALQNHTSTSTKPRKVSATPELPTVSHASISAESGASSCRSASLMTKGSESSDASSKRAPLVKKLLKFNTKTGTLGSPPKTKQKKDTPSRLLVCVRYGNNEVTRREMGLKIAQILNGELQLPKIPTQPQPGCKSAESDKTSAKSASSKTTHPFFMGKSKPPKSSTPSQTTHSAPKSPSRKHSIFTSTPMSPQKPKNSFLSTIPNKVPLSGIRSGVTKVPGAKYPLWPPNGMSHVRGDGCAPWPMISRPIRPVRPKKFKGHVTTIRQTESVLQVVMEHIDMEKLRRSLPRDEDSFIPVPPELRVPQRHFESGLKLQHRIRPQLSVQSPLALAGKEDIDQDELAGPPAAAVHPAISRHYVSLARQLSAFDRSTCEGMAWSQKYAPVSAAQVLQKGTDAAYIRDWLEAMKVQSVEKSSSDSAGERTKANGDGVPKKKRKKNKVDDFIVDTDEEESELEEIAEEGDDEGDSDADSWQAKKSVARSINTKSEEGRKLRNTIVLSGPHGCGKTAAVYAVAKELDFEVFEINPGNRRSGKDILDRIGDMTRNHLVQRHRAQAAPIAAGDSSDVTAGSDSRPSQQQGIMTSFFKAKTAKTAKPGSRAKSKQQSTKSTANPRGQKQSLILIEEADILYEEDKQLWTTLMGMIDQSRRPFVITCNDESLIPLESLDLHGIFRFAPPPTVPAVDLCILIAANEGHILCRGAVEALYQSRHCDLRATICDLNFWCQIGVGDRKGGFDWFYSRWPKGCDLDERGNVVRVLSQDTYQHGMGWIGRDVVLSERSGLETEREVLQQLWNFWHVDLGDWCRSQPLYMHALERGIQGASGRSDDKHKKVAALEAWDEFCTAQSDADLLSDGIFAEHLKEKLDPSLPETSTRAREDYIIGRNLLDAQEAFSHTTNSQSISLALKSSAREQLSSASQRILKVRDGDRLRLHCPPLDELTAVAKLDASLRQRSQDMTRLDISHAFDPIAVAPKSQATSHLEPSVFDRTMPVIVLDVAPWIRGIIAFEEQLMQERRKLNSLLGGGTRKRMRSTRSAYSALEGGERRRTRKDRYFGEALTTSLVMRTGGRHDWQEAVAELMREGSAARGGGGGGVG</sequence>
<gene>
    <name evidence="3" type="ORF">E4U60_006493</name>
</gene>
<evidence type="ECO:0000313" key="3">
    <source>
        <dbReference type="EMBL" id="KAG5943755.1"/>
    </source>
</evidence>
<feature type="region of interest" description="Disordered" evidence="1">
    <location>
        <begin position="1123"/>
        <end position="1144"/>
    </location>
</feature>
<feature type="compositionally biased region" description="Low complexity" evidence="1">
    <location>
        <begin position="259"/>
        <end position="274"/>
    </location>
</feature>
<feature type="domain" description="AAA+ ATPase" evidence="2">
    <location>
        <begin position="594"/>
        <end position="779"/>
    </location>
</feature>
<feature type="region of interest" description="Disordered" evidence="1">
    <location>
        <begin position="656"/>
        <end position="717"/>
    </location>
</feature>
<feature type="compositionally biased region" description="Polar residues" evidence="1">
    <location>
        <begin position="666"/>
        <end position="683"/>
    </location>
</feature>
<reference evidence="3 4" key="1">
    <citation type="journal article" date="2020" name="bioRxiv">
        <title>Whole genome comparisons of ergot fungi reveals the divergence and evolution of species within the genus Claviceps are the result of varying mechanisms driving genome evolution and host range expansion.</title>
        <authorList>
            <person name="Wyka S.A."/>
            <person name="Mondo S.J."/>
            <person name="Liu M."/>
            <person name="Dettman J."/>
            <person name="Nalam V."/>
            <person name="Broders K.D."/>
        </authorList>
    </citation>
    <scope>NUCLEOTIDE SEQUENCE [LARGE SCALE GENOMIC DNA]</scope>
    <source>
        <strain evidence="3 4">CCC 1485</strain>
    </source>
</reference>
<dbReference type="Proteomes" id="UP000706124">
    <property type="component" value="Unassembled WGS sequence"/>
</dbReference>
<evidence type="ECO:0000256" key="1">
    <source>
        <dbReference type="SAM" id="MobiDB-lite"/>
    </source>
</evidence>
<accession>A0A9P7SJR4</accession>
<organism evidence="3 4">
    <name type="scientific">Claviceps pazoutovae</name>
    <dbReference type="NCBI Taxonomy" id="1649127"/>
    <lineage>
        <taxon>Eukaryota</taxon>
        <taxon>Fungi</taxon>
        <taxon>Dikarya</taxon>
        <taxon>Ascomycota</taxon>
        <taxon>Pezizomycotina</taxon>
        <taxon>Sordariomycetes</taxon>
        <taxon>Hypocreomycetidae</taxon>
        <taxon>Hypocreales</taxon>
        <taxon>Clavicipitaceae</taxon>
        <taxon>Claviceps</taxon>
    </lineage>
</organism>
<evidence type="ECO:0000259" key="2">
    <source>
        <dbReference type="SMART" id="SM00382"/>
    </source>
</evidence>
<dbReference type="InterPro" id="IPR003959">
    <property type="entry name" value="ATPase_AAA_core"/>
</dbReference>
<dbReference type="GO" id="GO:0005634">
    <property type="term" value="C:nucleus"/>
    <property type="evidence" value="ECO:0007669"/>
    <property type="project" value="TreeGrafter"/>
</dbReference>
<feature type="compositionally biased region" description="Polar residues" evidence="1">
    <location>
        <begin position="98"/>
        <end position="113"/>
    </location>
</feature>
<comment type="caution">
    <text evidence="3">The sequence shown here is derived from an EMBL/GenBank/DDBJ whole genome shotgun (WGS) entry which is preliminary data.</text>
</comment>
<feature type="compositionally biased region" description="Polar residues" evidence="1">
    <location>
        <begin position="128"/>
        <end position="156"/>
    </location>
</feature>
<feature type="compositionally biased region" description="Basic residues" evidence="1">
    <location>
        <begin position="50"/>
        <end position="60"/>
    </location>
</feature>
<evidence type="ECO:0000313" key="4">
    <source>
        <dbReference type="Proteomes" id="UP000706124"/>
    </source>
</evidence>
<proteinExistence type="predicted"/>
<feature type="region of interest" description="Disordered" evidence="1">
    <location>
        <begin position="224"/>
        <end position="307"/>
    </location>
</feature>
<dbReference type="Gene3D" id="3.40.50.300">
    <property type="entry name" value="P-loop containing nucleotide triphosphate hydrolases"/>
    <property type="match status" value="1"/>
</dbReference>